<evidence type="ECO:0000256" key="4">
    <source>
        <dbReference type="ARBA" id="ARBA00023136"/>
    </source>
</evidence>
<organism evidence="7 8">
    <name type="scientific">Endozoicomonas lisbonensis</name>
    <dbReference type="NCBI Taxonomy" id="3120522"/>
    <lineage>
        <taxon>Bacteria</taxon>
        <taxon>Pseudomonadati</taxon>
        <taxon>Pseudomonadota</taxon>
        <taxon>Gammaproteobacteria</taxon>
        <taxon>Oceanospirillales</taxon>
        <taxon>Endozoicomonadaceae</taxon>
        <taxon>Endozoicomonas</taxon>
    </lineage>
</organism>
<feature type="domain" description="Lipopolysaccharide assembly protein A" evidence="6">
    <location>
        <begin position="52"/>
        <end position="114"/>
    </location>
</feature>
<keyword evidence="1" id="KW-1003">Cell membrane</keyword>
<evidence type="ECO:0000256" key="3">
    <source>
        <dbReference type="ARBA" id="ARBA00022989"/>
    </source>
</evidence>
<protein>
    <submittedName>
        <fullName evidence="7">Membrane protein</fullName>
    </submittedName>
</protein>
<dbReference type="Pfam" id="PF06305">
    <property type="entry name" value="LapA_dom"/>
    <property type="match status" value="1"/>
</dbReference>
<keyword evidence="4 5" id="KW-0472">Membrane</keyword>
<dbReference type="EMBL" id="JBEWTB010000002">
    <property type="protein sequence ID" value="MET4755224.1"/>
    <property type="molecule type" value="Genomic_DNA"/>
</dbReference>
<evidence type="ECO:0000259" key="6">
    <source>
        <dbReference type="Pfam" id="PF06305"/>
    </source>
</evidence>
<feature type="transmembrane region" description="Helical" evidence="5">
    <location>
        <begin position="32"/>
        <end position="50"/>
    </location>
</feature>
<proteinExistence type="predicted"/>
<gene>
    <name evidence="7" type="ORF">V5J35_000416</name>
</gene>
<keyword evidence="8" id="KW-1185">Reference proteome</keyword>
<dbReference type="Proteomes" id="UP001549366">
    <property type="component" value="Unassembled WGS sequence"/>
</dbReference>
<name>A0ABV2SCX2_9GAMM</name>
<sequence>MTGVNWFIRYWSLNLEFVVTMVSVLGAWLKRLLVLFLLIIMLVILVNFVISNPQLVDFQLAGMQLPELKASTAVIAAFIVGGVCGLLASMVAIGRLRLANASFQRKLGRRDAELQKLRANALKGLS</sequence>
<comment type="caution">
    <text evidence="7">The sequence shown here is derived from an EMBL/GenBank/DDBJ whole genome shotgun (WGS) entry which is preliminary data.</text>
</comment>
<evidence type="ECO:0000313" key="7">
    <source>
        <dbReference type="EMBL" id="MET4755224.1"/>
    </source>
</evidence>
<evidence type="ECO:0000256" key="5">
    <source>
        <dbReference type="SAM" id="Phobius"/>
    </source>
</evidence>
<feature type="transmembrane region" description="Helical" evidence="5">
    <location>
        <begin position="6"/>
        <end position="25"/>
    </location>
</feature>
<reference evidence="7 8" key="1">
    <citation type="submission" date="2024-06" db="EMBL/GenBank/DDBJ databases">
        <title>Genomic Encyclopedia of Type Strains, Phase V (KMG-V): Genome sequencing to study the core and pangenomes of soil and plant-associated prokaryotes.</title>
        <authorList>
            <person name="Whitman W."/>
        </authorList>
    </citation>
    <scope>NUCLEOTIDE SEQUENCE [LARGE SCALE GENOMIC DNA]</scope>
    <source>
        <strain evidence="7 8">NE40</strain>
    </source>
</reference>
<keyword evidence="2 5" id="KW-0812">Transmembrane</keyword>
<evidence type="ECO:0000313" key="8">
    <source>
        <dbReference type="Proteomes" id="UP001549366"/>
    </source>
</evidence>
<accession>A0ABV2SCX2</accession>
<dbReference type="InterPro" id="IPR010445">
    <property type="entry name" value="LapA_dom"/>
</dbReference>
<evidence type="ECO:0000256" key="2">
    <source>
        <dbReference type="ARBA" id="ARBA00022692"/>
    </source>
</evidence>
<dbReference type="RefSeq" id="WP_354022297.1">
    <property type="nucleotide sequence ID" value="NZ_JBEWTD010000002.1"/>
</dbReference>
<keyword evidence="3 5" id="KW-1133">Transmembrane helix</keyword>
<evidence type="ECO:0000256" key="1">
    <source>
        <dbReference type="ARBA" id="ARBA00022475"/>
    </source>
</evidence>
<feature type="transmembrane region" description="Helical" evidence="5">
    <location>
        <begin position="70"/>
        <end position="96"/>
    </location>
</feature>